<proteinExistence type="predicted"/>
<dbReference type="InterPro" id="IPR046501">
    <property type="entry name" value="DUF6679"/>
</dbReference>
<dbReference type="OrthoDB" id="486640at2"/>
<name>B8HYL3_CYAP4</name>
<dbReference type="EMBL" id="CP001344">
    <property type="protein sequence ID" value="ACL46667.1"/>
    <property type="molecule type" value="Genomic_DNA"/>
</dbReference>
<feature type="compositionally biased region" description="Polar residues" evidence="1">
    <location>
        <begin position="94"/>
        <end position="103"/>
    </location>
</feature>
<evidence type="ECO:0000313" key="2">
    <source>
        <dbReference type="EMBL" id="ACL46667.1"/>
    </source>
</evidence>
<protein>
    <submittedName>
        <fullName evidence="2">Uncharacterized protein</fullName>
    </submittedName>
</protein>
<feature type="region of interest" description="Disordered" evidence="1">
    <location>
        <begin position="83"/>
        <end position="103"/>
    </location>
</feature>
<accession>B8HYL3</accession>
<organism evidence="2">
    <name type="scientific">Cyanothece sp. (strain PCC 7425 / ATCC 29141)</name>
    <dbReference type="NCBI Taxonomy" id="395961"/>
    <lineage>
        <taxon>Bacteria</taxon>
        <taxon>Bacillati</taxon>
        <taxon>Cyanobacteriota</taxon>
        <taxon>Cyanophyceae</taxon>
        <taxon>Gomontiellales</taxon>
        <taxon>Cyanothecaceae</taxon>
        <taxon>Cyanothece</taxon>
    </lineage>
</organism>
<dbReference type="STRING" id="395961.Cyan7425_4357"/>
<sequence>MLHRKLYQLYSEGQEVWIYLRDQQRYIERARIIDIEGDLVTLRYENEEDEEICSWEEMVRLESIGAVSRKLAVVPKGNVDPLVSEDCPEAEQIRNPSSDANLD</sequence>
<evidence type="ECO:0000256" key="1">
    <source>
        <dbReference type="SAM" id="MobiDB-lite"/>
    </source>
</evidence>
<dbReference type="eggNOG" id="ENOG5031I31">
    <property type="taxonomic scope" value="Bacteria"/>
</dbReference>
<dbReference type="Pfam" id="PF20384">
    <property type="entry name" value="DUF6679"/>
    <property type="match status" value="1"/>
</dbReference>
<reference evidence="2" key="1">
    <citation type="submission" date="2009-01" db="EMBL/GenBank/DDBJ databases">
        <title>Complete sequence of chromosome Cyanothece sp. PCC 7425.</title>
        <authorList>
            <consortium name="US DOE Joint Genome Institute"/>
            <person name="Lucas S."/>
            <person name="Copeland A."/>
            <person name="Lapidus A."/>
            <person name="Glavina del Rio T."/>
            <person name="Dalin E."/>
            <person name="Tice H."/>
            <person name="Bruce D."/>
            <person name="Goodwin L."/>
            <person name="Pitluck S."/>
            <person name="Sims D."/>
            <person name="Meineke L."/>
            <person name="Brettin T."/>
            <person name="Detter J.C."/>
            <person name="Han C."/>
            <person name="Larimer F."/>
            <person name="Land M."/>
            <person name="Hauser L."/>
            <person name="Kyrpides N."/>
            <person name="Ovchinnikova G."/>
            <person name="Liberton M."/>
            <person name="Stoeckel J."/>
            <person name="Banerjee A."/>
            <person name="Singh A."/>
            <person name="Page L."/>
            <person name="Sato H."/>
            <person name="Zhao L."/>
            <person name="Sherman L."/>
            <person name="Pakrasi H."/>
            <person name="Richardson P."/>
        </authorList>
    </citation>
    <scope>NUCLEOTIDE SEQUENCE</scope>
    <source>
        <strain evidence="2">PCC 7425</strain>
    </source>
</reference>
<gene>
    <name evidence="2" type="ordered locus">Cyan7425_4357</name>
</gene>
<dbReference type="AlphaFoldDB" id="B8HYL3"/>
<dbReference type="KEGG" id="cyn:Cyan7425_4357"/>
<dbReference type="HOGENOM" id="CLU_158420_0_0_3"/>